<evidence type="ECO:0000313" key="2">
    <source>
        <dbReference type="Proteomes" id="UP001152024"/>
    </source>
</evidence>
<reference evidence="1" key="1">
    <citation type="submission" date="2022-09" db="EMBL/GenBank/DDBJ databases">
        <title>Fusarium specimens isolated from Avocado Roots.</title>
        <authorList>
            <person name="Stajich J."/>
            <person name="Roper C."/>
            <person name="Heimlech-Rivalta G."/>
        </authorList>
    </citation>
    <scope>NUCLEOTIDE SEQUENCE</scope>
    <source>
        <strain evidence="1">CF00095</strain>
    </source>
</reference>
<accession>A0ABQ8RJN2</accession>
<gene>
    <name evidence="1" type="ORF">NW768_004152</name>
</gene>
<sequence>MELVKAVTVEKRWPSMTDDEKTGFWKAFRAVFGAVFDNLRKLSQEPNERFIGRINRGPLFDEAIDTPRDPRPGPFATVKEFHDWLSVITSHRGYRSEENPDYYRQLVPDNAAIVLTHANLHCSNILVDPESPSTIMTIINWDYSGWWPDYWEFCKTEYGYQPASDWNQYLIEYLEEPDEVTLDGFFNYTGAMGN</sequence>
<dbReference type="Proteomes" id="UP001152024">
    <property type="component" value="Unassembled WGS sequence"/>
</dbReference>
<dbReference type="EMBL" id="JAOQBH010000005">
    <property type="protein sequence ID" value="KAJ4136536.1"/>
    <property type="molecule type" value="Genomic_DNA"/>
</dbReference>
<proteinExistence type="predicted"/>
<comment type="caution">
    <text evidence="1">The sequence shown here is derived from an EMBL/GenBank/DDBJ whole genome shotgun (WGS) entry which is preliminary data.</text>
</comment>
<dbReference type="SUPFAM" id="SSF56112">
    <property type="entry name" value="Protein kinase-like (PK-like)"/>
    <property type="match status" value="1"/>
</dbReference>
<name>A0ABQ8RJN2_FUSEQ</name>
<dbReference type="InterPro" id="IPR011009">
    <property type="entry name" value="Kinase-like_dom_sf"/>
</dbReference>
<evidence type="ECO:0008006" key="3">
    <source>
        <dbReference type="Google" id="ProtNLM"/>
    </source>
</evidence>
<dbReference type="Gene3D" id="3.90.1200.10">
    <property type="match status" value="1"/>
</dbReference>
<evidence type="ECO:0000313" key="1">
    <source>
        <dbReference type="EMBL" id="KAJ4136536.1"/>
    </source>
</evidence>
<organism evidence="1 2">
    <name type="scientific">Fusarium equiseti</name>
    <name type="common">Fusarium scirpi</name>
    <dbReference type="NCBI Taxonomy" id="61235"/>
    <lineage>
        <taxon>Eukaryota</taxon>
        <taxon>Fungi</taxon>
        <taxon>Dikarya</taxon>
        <taxon>Ascomycota</taxon>
        <taxon>Pezizomycotina</taxon>
        <taxon>Sordariomycetes</taxon>
        <taxon>Hypocreomycetidae</taxon>
        <taxon>Hypocreales</taxon>
        <taxon>Nectriaceae</taxon>
        <taxon>Fusarium</taxon>
        <taxon>Fusarium incarnatum-equiseti species complex</taxon>
    </lineage>
</organism>
<dbReference type="InterPro" id="IPR051678">
    <property type="entry name" value="AGP_Transferase"/>
</dbReference>
<keyword evidence="2" id="KW-1185">Reference proteome</keyword>
<dbReference type="PANTHER" id="PTHR21310:SF54">
    <property type="entry name" value="AMINOGLYCOSIDE PHOSPHOTRANSFERASE DOMAIN-CONTAINING PROTEIN"/>
    <property type="match status" value="1"/>
</dbReference>
<protein>
    <recommendedName>
        <fullName evidence="3">Aminoglycoside phosphotransferase domain-containing protein</fullName>
    </recommendedName>
</protein>
<dbReference type="PANTHER" id="PTHR21310">
    <property type="entry name" value="AMINOGLYCOSIDE PHOSPHOTRANSFERASE-RELATED-RELATED"/>
    <property type="match status" value="1"/>
</dbReference>